<gene>
    <name evidence="1" type="ORF">HG66A1_42670</name>
</gene>
<protein>
    <submittedName>
        <fullName evidence="1">Uncharacterized protein</fullName>
    </submittedName>
</protein>
<proteinExistence type="predicted"/>
<evidence type="ECO:0000313" key="2">
    <source>
        <dbReference type="Proteomes" id="UP000320421"/>
    </source>
</evidence>
<accession>A0A517PSW9</accession>
<dbReference type="Proteomes" id="UP000320421">
    <property type="component" value="Chromosome"/>
</dbReference>
<reference evidence="1 2" key="1">
    <citation type="submission" date="2019-02" db="EMBL/GenBank/DDBJ databases">
        <title>Deep-cultivation of Planctomycetes and their phenomic and genomic characterization uncovers novel biology.</title>
        <authorList>
            <person name="Wiegand S."/>
            <person name="Jogler M."/>
            <person name="Boedeker C."/>
            <person name="Pinto D."/>
            <person name="Vollmers J."/>
            <person name="Rivas-Marin E."/>
            <person name="Kohn T."/>
            <person name="Peeters S.H."/>
            <person name="Heuer A."/>
            <person name="Rast P."/>
            <person name="Oberbeckmann S."/>
            <person name="Bunk B."/>
            <person name="Jeske O."/>
            <person name="Meyerdierks A."/>
            <person name="Storesund J.E."/>
            <person name="Kallscheuer N."/>
            <person name="Luecker S."/>
            <person name="Lage O.M."/>
            <person name="Pohl T."/>
            <person name="Merkel B.J."/>
            <person name="Hornburger P."/>
            <person name="Mueller R.-W."/>
            <person name="Bruemmer F."/>
            <person name="Labrenz M."/>
            <person name="Spormann A.M."/>
            <person name="Op den Camp H."/>
            <person name="Overmann J."/>
            <person name="Amann R."/>
            <person name="Jetten M.S.M."/>
            <person name="Mascher T."/>
            <person name="Medema M.H."/>
            <person name="Devos D.P."/>
            <person name="Kaster A.-K."/>
            <person name="Ovreas L."/>
            <person name="Rohde M."/>
            <person name="Galperin M.Y."/>
            <person name="Jogler C."/>
        </authorList>
    </citation>
    <scope>NUCLEOTIDE SEQUENCE [LARGE SCALE GENOMIC DNA]</scope>
    <source>
        <strain evidence="1 2">HG66A1</strain>
    </source>
</reference>
<dbReference type="EMBL" id="CP036266">
    <property type="protein sequence ID" value="QDT22459.1"/>
    <property type="molecule type" value="Genomic_DNA"/>
</dbReference>
<name>A0A517PSW9_9PLAN</name>
<evidence type="ECO:0000313" key="1">
    <source>
        <dbReference type="EMBL" id="QDT22459.1"/>
    </source>
</evidence>
<keyword evidence="2" id="KW-1185">Reference proteome</keyword>
<dbReference type="AlphaFoldDB" id="A0A517PSW9"/>
<sequence length="85" mass="10009">MKITPEIQEKINRVRKAIEKTQLAFARSVPPEVRLQLNQNYDRFRKQLSDSDILRMTLKADVITPREPVHSWDLPLRPAERGDSR</sequence>
<organism evidence="1 2">
    <name type="scientific">Gimesia chilikensis</name>
    <dbReference type="NCBI Taxonomy" id="2605989"/>
    <lineage>
        <taxon>Bacteria</taxon>
        <taxon>Pseudomonadati</taxon>
        <taxon>Planctomycetota</taxon>
        <taxon>Planctomycetia</taxon>
        <taxon>Planctomycetales</taxon>
        <taxon>Planctomycetaceae</taxon>
        <taxon>Gimesia</taxon>
    </lineage>
</organism>